<keyword evidence="4" id="KW-1185">Reference proteome</keyword>
<dbReference type="Pfam" id="PF08495">
    <property type="entry name" value="FIST"/>
    <property type="match status" value="1"/>
</dbReference>
<evidence type="ECO:0000259" key="1">
    <source>
        <dbReference type="SMART" id="SM00897"/>
    </source>
</evidence>
<dbReference type="EMBL" id="JACICY010000001">
    <property type="protein sequence ID" value="MBB3859328.1"/>
    <property type="molecule type" value="Genomic_DNA"/>
</dbReference>
<evidence type="ECO:0008006" key="5">
    <source>
        <dbReference type="Google" id="ProtNLM"/>
    </source>
</evidence>
<protein>
    <recommendedName>
        <fullName evidence="5">FIST domain containing protein</fullName>
    </recommendedName>
</protein>
<dbReference type="InterPro" id="IPR019494">
    <property type="entry name" value="FIST_C"/>
</dbReference>
<dbReference type="Proteomes" id="UP000562395">
    <property type="component" value="Unassembled WGS sequence"/>
</dbReference>
<dbReference type="SMART" id="SM01204">
    <property type="entry name" value="FIST_C"/>
    <property type="match status" value="1"/>
</dbReference>
<gene>
    <name evidence="3" type="ORF">GGQ88_000568</name>
</gene>
<feature type="domain" description="FIST" evidence="1">
    <location>
        <begin position="54"/>
        <end position="256"/>
    </location>
</feature>
<name>A0A7W5ZSR5_9SPHN</name>
<proteinExistence type="predicted"/>
<comment type="caution">
    <text evidence="3">The sequence shown here is derived from an EMBL/GenBank/DDBJ whole genome shotgun (WGS) entry which is preliminary data.</text>
</comment>
<accession>A0A7W5ZSR5</accession>
<sequence length="401" mass="43601">MDQGQTLVKRRGRWEMMMAVQVDLDDPRLVACTSRVTDPAQAVAELAAAIGSVRLAGALLFCSNSYPRAELARELALQLPEIPLFGCTSAGELADRGYDTNSIVLIGFPQDVFSMASLRFDDLDHFEAQAAQGAIRHLVAQERRRQVGNDKPHQVALFFVDGLSHREELLTMTAQHALGGDIQLIGGSGGDGLSFRNTAVLHDGAFHADAAVIVLLTSARPLHVFCTNFYRPGPSKMVITEADPETRTVYEINAAPAAAEYKRLSGNPSSVLDAHFFAAHPPIVRTGGQVHVRSIQSANPDGSLTFYCAIDVGVVLSLGEPVDRVSAMEQLFADIEREVGTIDHVIGFDCVLNRLDAEDRQEAHAVSQMYVAHRVFGFNTYGEQFRAAHMNQTFTGLAVGR</sequence>
<evidence type="ECO:0000313" key="4">
    <source>
        <dbReference type="Proteomes" id="UP000562395"/>
    </source>
</evidence>
<dbReference type="PANTHER" id="PTHR40252:SF2">
    <property type="entry name" value="BLR0328 PROTEIN"/>
    <property type="match status" value="1"/>
</dbReference>
<dbReference type="AlphaFoldDB" id="A0A7W5ZSR5"/>
<dbReference type="Pfam" id="PF10442">
    <property type="entry name" value="FIST_C"/>
    <property type="match status" value="1"/>
</dbReference>
<organism evidence="3 4">
    <name type="scientific">Novosphingobium hassiacum</name>
    <dbReference type="NCBI Taxonomy" id="173676"/>
    <lineage>
        <taxon>Bacteria</taxon>
        <taxon>Pseudomonadati</taxon>
        <taxon>Pseudomonadota</taxon>
        <taxon>Alphaproteobacteria</taxon>
        <taxon>Sphingomonadales</taxon>
        <taxon>Sphingomonadaceae</taxon>
        <taxon>Novosphingobium</taxon>
    </lineage>
</organism>
<evidence type="ECO:0000259" key="2">
    <source>
        <dbReference type="SMART" id="SM01204"/>
    </source>
</evidence>
<dbReference type="InterPro" id="IPR013702">
    <property type="entry name" value="FIST_domain_N"/>
</dbReference>
<dbReference type="PANTHER" id="PTHR40252">
    <property type="entry name" value="BLR0328 PROTEIN"/>
    <property type="match status" value="1"/>
</dbReference>
<reference evidence="3 4" key="1">
    <citation type="submission" date="2020-08" db="EMBL/GenBank/DDBJ databases">
        <title>Genomic Encyclopedia of Type Strains, Phase IV (KMG-IV): sequencing the most valuable type-strain genomes for metagenomic binning, comparative biology and taxonomic classification.</title>
        <authorList>
            <person name="Goeker M."/>
        </authorList>
    </citation>
    <scope>NUCLEOTIDE SEQUENCE [LARGE SCALE GENOMIC DNA]</scope>
    <source>
        <strain evidence="3 4">DSM 14552</strain>
    </source>
</reference>
<evidence type="ECO:0000313" key="3">
    <source>
        <dbReference type="EMBL" id="MBB3859328.1"/>
    </source>
</evidence>
<dbReference type="SMART" id="SM00897">
    <property type="entry name" value="FIST"/>
    <property type="match status" value="1"/>
</dbReference>
<feature type="domain" description="FIST C-domain" evidence="2">
    <location>
        <begin position="257"/>
        <end position="387"/>
    </location>
</feature>